<accession>A0A2A2M299</accession>
<reference evidence="2 3" key="1">
    <citation type="journal article" date="2017" name="Curr. Biol.">
        <title>Genome architecture and evolution of a unichromosomal asexual nematode.</title>
        <authorList>
            <person name="Fradin H."/>
            <person name="Zegar C."/>
            <person name="Gutwein M."/>
            <person name="Lucas J."/>
            <person name="Kovtun M."/>
            <person name="Corcoran D."/>
            <person name="Baugh L.R."/>
            <person name="Kiontke K."/>
            <person name="Gunsalus K."/>
            <person name="Fitch D.H."/>
            <person name="Piano F."/>
        </authorList>
    </citation>
    <scope>NUCLEOTIDE SEQUENCE [LARGE SCALE GENOMIC DNA]</scope>
    <source>
        <strain evidence="2">PF1309</strain>
    </source>
</reference>
<name>A0A2A2M299_9BILA</name>
<evidence type="ECO:0000256" key="1">
    <source>
        <dbReference type="SAM" id="MobiDB-lite"/>
    </source>
</evidence>
<feature type="compositionally biased region" description="Pro residues" evidence="1">
    <location>
        <begin position="164"/>
        <end position="175"/>
    </location>
</feature>
<dbReference type="Proteomes" id="UP000218231">
    <property type="component" value="Unassembled WGS sequence"/>
</dbReference>
<keyword evidence="3" id="KW-1185">Reference proteome</keyword>
<organism evidence="2 3">
    <name type="scientific">Diploscapter pachys</name>
    <dbReference type="NCBI Taxonomy" id="2018661"/>
    <lineage>
        <taxon>Eukaryota</taxon>
        <taxon>Metazoa</taxon>
        <taxon>Ecdysozoa</taxon>
        <taxon>Nematoda</taxon>
        <taxon>Chromadorea</taxon>
        <taxon>Rhabditida</taxon>
        <taxon>Rhabditina</taxon>
        <taxon>Rhabditomorpha</taxon>
        <taxon>Rhabditoidea</taxon>
        <taxon>Rhabditidae</taxon>
        <taxon>Diploscapter</taxon>
    </lineage>
</organism>
<comment type="caution">
    <text evidence="2">The sequence shown here is derived from an EMBL/GenBank/DDBJ whole genome shotgun (WGS) entry which is preliminary data.</text>
</comment>
<feature type="compositionally biased region" description="Low complexity" evidence="1">
    <location>
        <begin position="73"/>
        <end position="86"/>
    </location>
</feature>
<protein>
    <submittedName>
        <fullName evidence="2">Uncharacterized protein</fullName>
    </submittedName>
</protein>
<sequence length="192" mass="20632">MAAPGRRISPAAMPIDTETSVVAANRPTVRRPIDPSRRGSPSVAIPAAIVTSTTGTTSILIRRTNRSPISRIAPAPSGHSSPSATPRINPPTTRCHSGMANQPRIRRKRACPKSQAPVRTGCRRDRARRRRDPAPATAGHRDRRSPRHSQPASPARYPATNTPYSPPSPQTPAPAPHQRAQALQSSRPSCRA</sequence>
<proteinExistence type="predicted"/>
<gene>
    <name evidence="2" type="ORF">WR25_02160</name>
</gene>
<feature type="compositionally biased region" description="Polar residues" evidence="1">
    <location>
        <begin position="181"/>
        <end position="192"/>
    </location>
</feature>
<evidence type="ECO:0000313" key="2">
    <source>
        <dbReference type="EMBL" id="PAV92576.1"/>
    </source>
</evidence>
<feature type="region of interest" description="Disordered" evidence="1">
    <location>
        <begin position="62"/>
        <end position="192"/>
    </location>
</feature>
<dbReference type="AlphaFoldDB" id="A0A2A2M299"/>
<evidence type="ECO:0000313" key="3">
    <source>
        <dbReference type="Proteomes" id="UP000218231"/>
    </source>
</evidence>
<dbReference type="EMBL" id="LIAE01006143">
    <property type="protein sequence ID" value="PAV92576.1"/>
    <property type="molecule type" value="Genomic_DNA"/>
</dbReference>